<evidence type="ECO:0000256" key="2">
    <source>
        <dbReference type="SAM" id="SignalP"/>
    </source>
</evidence>
<sequence length="247" mass="25552">MSSLRIVAGLCMALLALAWMGGDAATTSCAALVSIGDQAVGISAIEDASCKNGGVGCFSNGICRYCQKSAFPQSNHLVKCSSVASSTPTIAPPSSAAASIPSITTECTSIMTRSSLTGISFVTDRACNVARPAAMGCVAHTNCRLCRATKNEGNQFLINCAVLQKANERPVRRLSTDDNTEGPTPKNFTAIALGCVGGMALVVAIIGLAHSKFCRRDNTPTNCAVDEDGLAIDNVADLKEKDSKIIS</sequence>
<keyword evidence="1" id="KW-1133">Transmembrane helix</keyword>
<dbReference type="OrthoDB" id="124563at2759"/>
<evidence type="ECO:0000256" key="1">
    <source>
        <dbReference type="SAM" id="Phobius"/>
    </source>
</evidence>
<dbReference type="EMBL" id="ANJA01002633">
    <property type="protein sequence ID" value="ETO68513.1"/>
    <property type="molecule type" value="Genomic_DNA"/>
</dbReference>
<comment type="caution">
    <text evidence="3">The sequence shown here is derived from an EMBL/GenBank/DDBJ whole genome shotgun (WGS) entry which is preliminary data.</text>
</comment>
<gene>
    <name evidence="3" type="ORF">F444_14642</name>
</gene>
<name>A0A080ZPF2_PHYNI</name>
<organism evidence="3 4">
    <name type="scientific">Phytophthora nicotianae P1976</name>
    <dbReference type="NCBI Taxonomy" id="1317066"/>
    <lineage>
        <taxon>Eukaryota</taxon>
        <taxon>Sar</taxon>
        <taxon>Stramenopiles</taxon>
        <taxon>Oomycota</taxon>
        <taxon>Peronosporomycetes</taxon>
        <taxon>Peronosporales</taxon>
        <taxon>Peronosporaceae</taxon>
        <taxon>Phytophthora</taxon>
    </lineage>
</organism>
<accession>A0A080ZPF2</accession>
<reference evidence="3 4" key="1">
    <citation type="submission" date="2013-11" db="EMBL/GenBank/DDBJ databases">
        <title>The Genome Sequence of Phytophthora parasitica P1976.</title>
        <authorList>
            <consortium name="The Broad Institute Genomics Platform"/>
            <person name="Russ C."/>
            <person name="Tyler B."/>
            <person name="Panabieres F."/>
            <person name="Shan W."/>
            <person name="Tripathy S."/>
            <person name="Grunwald N."/>
            <person name="Machado M."/>
            <person name="Johnson C.S."/>
            <person name="Walker B."/>
            <person name="Young S."/>
            <person name="Zeng Q."/>
            <person name="Gargeya S."/>
            <person name="Fitzgerald M."/>
            <person name="Haas B."/>
            <person name="Abouelleil A."/>
            <person name="Allen A.W."/>
            <person name="Alvarado L."/>
            <person name="Arachchi H.M."/>
            <person name="Berlin A.M."/>
            <person name="Chapman S.B."/>
            <person name="Gainer-Dewar J."/>
            <person name="Goldberg J."/>
            <person name="Griggs A."/>
            <person name="Gujja S."/>
            <person name="Hansen M."/>
            <person name="Howarth C."/>
            <person name="Imamovic A."/>
            <person name="Ireland A."/>
            <person name="Larimer J."/>
            <person name="McCowan C."/>
            <person name="Murphy C."/>
            <person name="Pearson M."/>
            <person name="Poon T.W."/>
            <person name="Priest M."/>
            <person name="Roberts A."/>
            <person name="Saif S."/>
            <person name="Shea T."/>
            <person name="Sisk P."/>
            <person name="Sykes S."/>
            <person name="Wortman J."/>
            <person name="Nusbaum C."/>
            <person name="Birren B."/>
        </authorList>
    </citation>
    <scope>NUCLEOTIDE SEQUENCE [LARGE SCALE GENOMIC DNA]</scope>
    <source>
        <strain evidence="3 4">P1976</strain>
    </source>
</reference>
<feature type="signal peptide" evidence="2">
    <location>
        <begin position="1"/>
        <end position="24"/>
    </location>
</feature>
<keyword evidence="1" id="KW-0812">Transmembrane</keyword>
<feature type="transmembrane region" description="Helical" evidence="1">
    <location>
        <begin position="188"/>
        <end position="209"/>
    </location>
</feature>
<dbReference type="AlphaFoldDB" id="A0A080ZPF2"/>
<proteinExistence type="predicted"/>
<protein>
    <submittedName>
        <fullName evidence="3">Uncharacterized protein</fullName>
    </submittedName>
</protein>
<evidence type="ECO:0000313" key="3">
    <source>
        <dbReference type="EMBL" id="ETO68513.1"/>
    </source>
</evidence>
<keyword evidence="2" id="KW-0732">Signal</keyword>
<feature type="chain" id="PRO_5001753278" evidence="2">
    <location>
        <begin position="25"/>
        <end position="247"/>
    </location>
</feature>
<evidence type="ECO:0000313" key="4">
    <source>
        <dbReference type="Proteomes" id="UP000028582"/>
    </source>
</evidence>
<keyword evidence="1" id="KW-0472">Membrane</keyword>
<dbReference type="Proteomes" id="UP000028582">
    <property type="component" value="Unassembled WGS sequence"/>
</dbReference>